<dbReference type="Pfam" id="PF25205">
    <property type="entry name" value="DUF7835"/>
    <property type="match status" value="1"/>
</dbReference>
<evidence type="ECO:0000313" key="3">
    <source>
        <dbReference type="Proteomes" id="UP000184203"/>
    </source>
</evidence>
<evidence type="ECO:0000313" key="2">
    <source>
        <dbReference type="EMBL" id="SHK57530.1"/>
    </source>
</evidence>
<keyword evidence="3" id="KW-1185">Reference proteome</keyword>
<name>A0A1M6TKT1_HALPU</name>
<proteinExistence type="predicted"/>
<feature type="domain" description="DUF7835" evidence="1">
    <location>
        <begin position="15"/>
        <end position="80"/>
    </location>
</feature>
<organism evidence="2 3">
    <name type="scientific">Haladaptatus paucihalophilus DX253</name>
    <dbReference type="NCBI Taxonomy" id="797209"/>
    <lineage>
        <taxon>Archaea</taxon>
        <taxon>Methanobacteriati</taxon>
        <taxon>Methanobacteriota</taxon>
        <taxon>Stenosarchaea group</taxon>
        <taxon>Halobacteria</taxon>
        <taxon>Halobacteriales</taxon>
        <taxon>Haladaptataceae</taxon>
        <taxon>Haladaptatus</taxon>
    </lineage>
</organism>
<gene>
    <name evidence="2" type="ORF">SAMN05444342_1727</name>
</gene>
<reference evidence="3" key="1">
    <citation type="submission" date="2016-11" db="EMBL/GenBank/DDBJ databases">
        <authorList>
            <person name="Varghese N."/>
            <person name="Submissions S."/>
        </authorList>
    </citation>
    <scope>NUCLEOTIDE SEQUENCE [LARGE SCALE GENOMIC DNA]</scope>
    <source>
        <strain evidence="3">DX253</strain>
    </source>
</reference>
<dbReference type="EMBL" id="FRAN01000002">
    <property type="protein sequence ID" value="SHK57530.1"/>
    <property type="molecule type" value="Genomic_DNA"/>
</dbReference>
<dbReference type="Proteomes" id="UP000184203">
    <property type="component" value="Unassembled WGS sequence"/>
</dbReference>
<sequence>MLVSRVVRTEQEVTMATKNQGFSAMVELCDNCGRETSHSVSVEIRTESKKRENAEFSREPYRVTRCQSCGEEKSQRMNNA</sequence>
<protein>
    <recommendedName>
        <fullName evidence="1">DUF7835 domain-containing protein</fullName>
    </recommendedName>
</protein>
<dbReference type="InterPro" id="IPR057157">
    <property type="entry name" value="DUF7835"/>
</dbReference>
<dbReference type="AlphaFoldDB" id="A0A1M6TKT1"/>
<accession>A0A1M6TKT1</accession>
<evidence type="ECO:0000259" key="1">
    <source>
        <dbReference type="Pfam" id="PF25205"/>
    </source>
</evidence>